<dbReference type="PANTHER" id="PTHR34066">
    <property type="entry name" value="GROWTH FACTOR 2"/>
    <property type="match status" value="1"/>
</dbReference>
<comment type="caution">
    <text evidence="2">The sequence shown here is derived from an EMBL/GenBank/DDBJ whole genome shotgun (WGS) entry which is preliminary data.</text>
</comment>
<name>A0A118JTU7_CYNCS</name>
<dbReference type="InterPro" id="IPR013885">
    <property type="entry name" value="DUF1764_euk"/>
</dbReference>
<feature type="compositionally biased region" description="Basic and acidic residues" evidence="1">
    <location>
        <begin position="82"/>
        <end position="91"/>
    </location>
</feature>
<evidence type="ECO:0000313" key="3">
    <source>
        <dbReference type="Proteomes" id="UP000243975"/>
    </source>
</evidence>
<keyword evidence="3" id="KW-1185">Reference proteome</keyword>
<dbReference type="STRING" id="59895.A0A118JTU7"/>
<proteinExistence type="predicted"/>
<evidence type="ECO:0000256" key="1">
    <source>
        <dbReference type="SAM" id="MobiDB-lite"/>
    </source>
</evidence>
<organism evidence="2 3">
    <name type="scientific">Cynara cardunculus var. scolymus</name>
    <name type="common">Globe artichoke</name>
    <name type="synonym">Cynara scolymus</name>
    <dbReference type="NCBI Taxonomy" id="59895"/>
    <lineage>
        <taxon>Eukaryota</taxon>
        <taxon>Viridiplantae</taxon>
        <taxon>Streptophyta</taxon>
        <taxon>Embryophyta</taxon>
        <taxon>Tracheophyta</taxon>
        <taxon>Spermatophyta</taxon>
        <taxon>Magnoliopsida</taxon>
        <taxon>eudicotyledons</taxon>
        <taxon>Gunneridae</taxon>
        <taxon>Pentapetalae</taxon>
        <taxon>asterids</taxon>
        <taxon>campanulids</taxon>
        <taxon>Asterales</taxon>
        <taxon>Asteraceae</taxon>
        <taxon>Carduoideae</taxon>
        <taxon>Cardueae</taxon>
        <taxon>Carduinae</taxon>
        <taxon>Cynara</taxon>
    </lineage>
</organism>
<sequence>MSKKSSSKTSRPALQSPAIASWDMPKKSSAKTSRAAPQSAAIASWDMPKKSSSKKNSSKAPKPVPQSSAAAKAKSSSTPKTFGHEIEEIFSKKRKKTGHEKTRKVAEGVVGKPDKLDENMGKDSKKENSHKKRSRSGGSNVDVFENEQAARPKRKTADGLVIYSEEDLGIGRADAGGTRLCPFDCDCCF</sequence>
<dbReference type="Proteomes" id="UP000243975">
    <property type="component" value="Unassembled WGS sequence"/>
</dbReference>
<dbReference type="OrthoDB" id="20835at2759"/>
<dbReference type="EMBL" id="LEKV01004927">
    <property type="protein sequence ID" value="KVH91552.1"/>
    <property type="molecule type" value="Genomic_DNA"/>
</dbReference>
<accession>A0A118JTU7</accession>
<dbReference type="Pfam" id="PF08576">
    <property type="entry name" value="DUF1764"/>
    <property type="match status" value="1"/>
</dbReference>
<dbReference type="AlphaFoldDB" id="A0A118JTU7"/>
<feature type="compositionally biased region" description="Basic and acidic residues" evidence="1">
    <location>
        <begin position="99"/>
        <end position="127"/>
    </location>
</feature>
<dbReference type="OMA" id="IASWDMP"/>
<feature type="region of interest" description="Disordered" evidence="1">
    <location>
        <begin position="1"/>
        <end position="158"/>
    </location>
</feature>
<dbReference type="Gramene" id="KVH91552">
    <property type="protein sequence ID" value="KVH91552"/>
    <property type="gene ID" value="Ccrd_006422"/>
</dbReference>
<protein>
    <recommendedName>
        <fullName evidence="4">DUF1764 domain-containing protein</fullName>
    </recommendedName>
</protein>
<gene>
    <name evidence="2" type="ORF">Ccrd_006422</name>
</gene>
<reference evidence="2 3" key="1">
    <citation type="journal article" date="2016" name="Sci. Rep.">
        <title>The genome sequence of the outbreeding globe artichoke constructed de novo incorporating a phase-aware low-pass sequencing strategy of F1 progeny.</title>
        <authorList>
            <person name="Scaglione D."/>
            <person name="Reyes-Chin-Wo S."/>
            <person name="Acquadro A."/>
            <person name="Froenicke L."/>
            <person name="Portis E."/>
            <person name="Beitel C."/>
            <person name="Tirone M."/>
            <person name="Mauro R."/>
            <person name="Lo Monaco A."/>
            <person name="Mauromicale G."/>
            <person name="Faccioli P."/>
            <person name="Cattivelli L."/>
            <person name="Rieseberg L."/>
            <person name="Michelmore R."/>
            <person name="Lanteri S."/>
        </authorList>
    </citation>
    <scope>NUCLEOTIDE SEQUENCE [LARGE SCALE GENOMIC DNA]</scope>
    <source>
        <strain evidence="2">2C</strain>
    </source>
</reference>
<evidence type="ECO:0000313" key="2">
    <source>
        <dbReference type="EMBL" id="KVH91552.1"/>
    </source>
</evidence>
<feature type="compositionally biased region" description="Low complexity" evidence="1">
    <location>
        <begin position="58"/>
        <end position="80"/>
    </location>
</feature>
<dbReference type="PANTHER" id="PTHR34066:SF1">
    <property type="entry name" value="DUF1764 FAMILY PROTEIN"/>
    <property type="match status" value="1"/>
</dbReference>
<evidence type="ECO:0008006" key="4">
    <source>
        <dbReference type="Google" id="ProtNLM"/>
    </source>
</evidence>